<evidence type="ECO:0000256" key="7">
    <source>
        <dbReference type="RuleBase" id="RU000454"/>
    </source>
</evidence>
<evidence type="ECO:0000313" key="12">
    <source>
        <dbReference type="Proteomes" id="UP001307849"/>
    </source>
</evidence>
<feature type="region of interest" description="Disordered" evidence="8">
    <location>
        <begin position="430"/>
        <end position="473"/>
    </location>
</feature>
<evidence type="ECO:0000256" key="2">
    <source>
        <dbReference type="ARBA" id="ARBA00022670"/>
    </source>
</evidence>
<dbReference type="GO" id="GO:0004190">
    <property type="term" value="F:aspartic-type endopeptidase activity"/>
    <property type="evidence" value="ECO:0007669"/>
    <property type="project" value="UniProtKB-KW"/>
</dbReference>
<proteinExistence type="inferred from homology"/>
<evidence type="ECO:0000256" key="4">
    <source>
        <dbReference type="ARBA" id="ARBA00022750"/>
    </source>
</evidence>
<dbReference type="InterPro" id="IPR021109">
    <property type="entry name" value="Peptidase_aspartic_dom_sf"/>
</dbReference>
<dbReference type="InterPro" id="IPR033876">
    <property type="entry name" value="SAP-like"/>
</dbReference>
<keyword evidence="4 7" id="KW-0064">Aspartyl protease</keyword>
<reference evidence="11 12" key="1">
    <citation type="submission" date="2019-10" db="EMBL/GenBank/DDBJ databases">
        <authorList>
            <person name="Palmer J.M."/>
        </authorList>
    </citation>
    <scope>NUCLEOTIDE SEQUENCE [LARGE SCALE GENOMIC DNA]</scope>
    <source>
        <strain evidence="11 12">TWF506</strain>
    </source>
</reference>
<dbReference type="GO" id="GO:0006508">
    <property type="term" value="P:proteolysis"/>
    <property type="evidence" value="ECO:0007669"/>
    <property type="project" value="UniProtKB-KW"/>
</dbReference>
<feature type="active site" evidence="6">
    <location>
        <position position="282"/>
    </location>
</feature>
<name>A0AAN8RSR3_9PEZI</name>
<keyword evidence="2 7" id="KW-0645">Protease</keyword>
<feature type="signal peptide" evidence="9">
    <location>
        <begin position="1"/>
        <end position="21"/>
    </location>
</feature>
<evidence type="ECO:0000256" key="6">
    <source>
        <dbReference type="PIRSR" id="PIRSR601461-1"/>
    </source>
</evidence>
<dbReference type="EMBL" id="JAVHJM010000004">
    <property type="protein sequence ID" value="KAK6515008.1"/>
    <property type="molecule type" value="Genomic_DNA"/>
</dbReference>
<keyword evidence="12" id="KW-1185">Reference proteome</keyword>
<dbReference type="InterPro" id="IPR033121">
    <property type="entry name" value="PEPTIDASE_A1"/>
</dbReference>
<dbReference type="PROSITE" id="PS00141">
    <property type="entry name" value="ASP_PROTEASE"/>
    <property type="match status" value="1"/>
</dbReference>
<comment type="caution">
    <text evidence="11">The sequence shown here is derived from an EMBL/GenBank/DDBJ whole genome shotgun (WGS) entry which is preliminary data.</text>
</comment>
<evidence type="ECO:0000256" key="1">
    <source>
        <dbReference type="ARBA" id="ARBA00007447"/>
    </source>
</evidence>
<dbReference type="PRINTS" id="PR00792">
    <property type="entry name" value="PEPSIN"/>
</dbReference>
<evidence type="ECO:0000256" key="9">
    <source>
        <dbReference type="SAM" id="SignalP"/>
    </source>
</evidence>
<evidence type="ECO:0000313" key="11">
    <source>
        <dbReference type="EMBL" id="KAK6515008.1"/>
    </source>
</evidence>
<dbReference type="CDD" id="cd05474">
    <property type="entry name" value="SAP_like"/>
    <property type="match status" value="1"/>
</dbReference>
<accession>A0AAN8RSR3</accession>
<protein>
    <recommendedName>
        <fullName evidence="10">Peptidase A1 domain-containing protein</fullName>
    </recommendedName>
</protein>
<feature type="domain" description="Peptidase A1" evidence="10">
    <location>
        <begin position="70"/>
        <end position="406"/>
    </location>
</feature>
<feature type="active site" evidence="6">
    <location>
        <position position="88"/>
    </location>
</feature>
<evidence type="ECO:0000259" key="10">
    <source>
        <dbReference type="PROSITE" id="PS51767"/>
    </source>
</evidence>
<keyword evidence="3 9" id="KW-0732">Signal</keyword>
<evidence type="ECO:0000256" key="5">
    <source>
        <dbReference type="ARBA" id="ARBA00022801"/>
    </source>
</evidence>
<dbReference type="PROSITE" id="PS51767">
    <property type="entry name" value="PEPTIDASE_A1"/>
    <property type="match status" value="1"/>
</dbReference>
<dbReference type="SUPFAM" id="SSF50630">
    <property type="entry name" value="Acid proteases"/>
    <property type="match status" value="1"/>
</dbReference>
<dbReference type="Proteomes" id="UP001307849">
    <property type="component" value="Unassembled WGS sequence"/>
</dbReference>
<evidence type="ECO:0000256" key="8">
    <source>
        <dbReference type="SAM" id="MobiDB-lite"/>
    </source>
</evidence>
<comment type="similarity">
    <text evidence="1 7">Belongs to the peptidase A1 family.</text>
</comment>
<sequence>MRTAALLLTSLAASPLVLVAASDIIARSVPGDRVLALNFDKHRYRAGGHSSSRLAKRTVESSLKNEYLLYYIDVEIGTPPQQMRLQIDTGSSDVWVPSASSKFCSSSEEPCIEGAYDPALSTSRSIVSRKGFNISYLDDTHATGDYVTETFSFGNCTISDLQMGIGYETDIPAGIMGIGYPSNTAAEVAYPGLVESLVSHGYINSHAYSLYLNDQESEKGAVLFGGIDTKKYAGDLRGLPIIVENEEGIPTDFLVDLSSVGFIGKNGTERTISTEKLHVVLDSGSSLTYLPNSTVAPIVKNFGGYWDGDTGVYIVPCSLSNNHEEFVTYQFGDRQGPKIKVPMEELTNYAVDSRGHLVPDDDGNPVCYFGIQPQTEDLGTTYIFGDTFLRSAYVVYDLDGQEIWMAQTIFNATESNILEIRNSTLTRSGVPKVKGVEGEPNFAPTNTEQKSSPTSSATQGSTSAATTGAQATETNHPSMGLQLQTSGLFGLAIGIVGCIVGAMI</sequence>
<dbReference type="PANTHER" id="PTHR47966">
    <property type="entry name" value="BETA-SITE APP-CLEAVING ENZYME, ISOFORM A-RELATED"/>
    <property type="match status" value="1"/>
</dbReference>
<keyword evidence="5 7" id="KW-0378">Hydrolase</keyword>
<dbReference type="PANTHER" id="PTHR47966:SF65">
    <property type="entry name" value="ASPARTIC-TYPE ENDOPEPTIDASE"/>
    <property type="match status" value="1"/>
</dbReference>
<evidence type="ECO:0000256" key="3">
    <source>
        <dbReference type="ARBA" id="ARBA00022729"/>
    </source>
</evidence>
<feature type="chain" id="PRO_5042929630" description="Peptidase A1 domain-containing protein" evidence="9">
    <location>
        <begin position="22"/>
        <end position="504"/>
    </location>
</feature>
<dbReference type="InterPro" id="IPR001461">
    <property type="entry name" value="Aspartic_peptidase_A1"/>
</dbReference>
<dbReference type="InterPro" id="IPR001969">
    <property type="entry name" value="Aspartic_peptidase_AS"/>
</dbReference>
<dbReference type="Gene3D" id="2.40.70.10">
    <property type="entry name" value="Acid Proteases"/>
    <property type="match status" value="2"/>
</dbReference>
<gene>
    <name evidence="11" type="ORF">TWF506_007363</name>
</gene>
<feature type="compositionally biased region" description="Low complexity" evidence="8">
    <location>
        <begin position="451"/>
        <end position="472"/>
    </location>
</feature>
<dbReference type="AlphaFoldDB" id="A0AAN8RSR3"/>
<organism evidence="11 12">
    <name type="scientific">Arthrobotrys conoides</name>
    <dbReference type="NCBI Taxonomy" id="74498"/>
    <lineage>
        <taxon>Eukaryota</taxon>
        <taxon>Fungi</taxon>
        <taxon>Dikarya</taxon>
        <taxon>Ascomycota</taxon>
        <taxon>Pezizomycotina</taxon>
        <taxon>Orbiliomycetes</taxon>
        <taxon>Orbiliales</taxon>
        <taxon>Orbiliaceae</taxon>
        <taxon>Arthrobotrys</taxon>
    </lineage>
</organism>
<dbReference type="Pfam" id="PF00026">
    <property type="entry name" value="Asp"/>
    <property type="match status" value="1"/>
</dbReference>